<dbReference type="PANTHER" id="PTHR30203">
    <property type="entry name" value="OUTER MEMBRANE CATION EFFLUX PROTEIN"/>
    <property type="match status" value="1"/>
</dbReference>
<evidence type="ECO:0000313" key="1">
    <source>
        <dbReference type="EMBL" id="KAA6309794.1"/>
    </source>
</evidence>
<accession>A0A5J4PMG9</accession>
<comment type="caution">
    <text evidence="1">The sequence shown here is derived from an EMBL/GenBank/DDBJ whole genome shotgun (WGS) entry which is preliminary data.</text>
</comment>
<dbReference type="PANTHER" id="PTHR30203:SF24">
    <property type="entry name" value="BLR4935 PROTEIN"/>
    <property type="match status" value="1"/>
</dbReference>
<reference evidence="1" key="1">
    <citation type="submission" date="2019-03" db="EMBL/GenBank/DDBJ databases">
        <title>Single cell metagenomics reveals metabolic interactions within the superorganism composed of flagellate Streblomastix strix and complex community of Bacteroidetes bacteria on its surface.</title>
        <authorList>
            <person name="Treitli S.C."/>
            <person name="Kolisko M."/>
            <person name="Husnik F."/>
            <person name="Keeling P."/>
            <person name="Hampl V."/>
        </authorList>
    </citation>
    <scope>NUCLEOTIDE SEQUENCE</scope>
    <source>
        <strain evidence="1">STM</strain>
    </source>
</reference>
<sequence length="191" mass="21556">LLQTALTNRADLAAAMQNTEVAQKALKVVKRERKPDIDWAVGYNFNTEVRNEIAPAPKFNGITVGLSVPLKFSNLNRGAVRAAEYRMQQAEINYLQAELEVQTSVMQSLRRYVSLQEQVKQYDEGLLENATLVIQGKIYSYDRGEISLLEVLDARRTHDELHASYIETLFGCAAALIELERNAGIWDIVIE</sequence>
<organism evidence="1">
    <name type="scientific">termite gut metagenome</name>
    <dbReference type="NCBI Taxonomy" id="433724"/>
    <lineage>
        <taxon>unclassified sequences</taxon>
        <taxon>metagenomes</taxon>
        <taxon>organismal metagenomes</taxon>
    </lineage>
</organism>
<dbReference type="EMBL" id="SNRY01007762">
    <property type="protein sequence ID" value="KAA6309794.1"/>
    <property type="molecule type" value="Genomic_DNA"/>
</dbReference>
<dbReference type="AlphaFoldDB" id="A0A5J4PMG9"/>
<dbReference type="Pfam" id="PF02321">
    <property type="entry name" value="OEP"/>
    <property type="match status" value="1"/>
</dbReference>
<proteinExistence type="predicted"/>
<gene>
    <name evidence="1" type="ORF">EZS27_038782</name>
</gene>
<feature type="non-terminal residue" evidence="1">
    <location>
        <position position="1"/>
    </location>
</feature>
<protein>
    <submittedName>
        <fullName evidence="1">Cobalt-zinc-cadmium resistance protein CzcC</fullName>
    </submittedName>
</protein>
<dbReference type="GO" id="GO:0015562">
    <property type="term" value="F:efflux transmembrane transporter activity"/>
    <property type="evidence" value="ECO:0007669"/>
    <property type="project" value="InterPro"/>
</dbReference>
<dbReference type="InterPro" id="IPR003423">
    <property type="entry name" value="OMP_efflux"/>
</dbReference>
<dbReference type="Gene3D" id="1.20.1600.10">
    <property type="entry name" value="Outer membrane efflux proteins (OEP)"/>
    <property type="match status" value="1"/>
</dbReference>
<name>A0A5J4PMG9_9ZZZZ</name>
<dbReference type="SUPFAM" id="SSF56954">
    <property type="entry name" value="Outer membrane efflux proteins (OEP)"/>
    <property type="match status" value="1"/>
</dbReference>
<dbReference type="InterPro" id="IPR010131">
    <property type="entry name" value="MdtP/NodT-like"/>
</dbReference>